<dbReference type="PANTHER" id="PTHR32347">
    <property type="entry name" value="EFFLUX SYSTEM COMPONENT YKNX-RELATED"/>
    <property type="match status" value="1"/>
</dbReference>
<dbReference type="Proteomes" id="UP000006859">
    <property type="component" value="Chromosome"/>
</dbReference>
<gene>
    <name evidence="5" type="ordered locus">Dda3937_01481</name>
</gene>
<evidence type="ECO:0000256" key="4">
    <source>
        <dbReference type="SAM" id="Phobius"/>
    </source>
</evidence>
<keyword evidence="4" id="KW-0812">Transmembrane</keyword>
<keyword evidence="5" id="KW-0378">Hydrolase</keyword>
<dbReference type="eggNOG" id="COG0845">
    <property type="taxonomic scope" value="Bacteria"/>
</dbReference>
<dbReference type="AlphaFoldDB" id="E0SBQ5"/>
<dbReference type="InterPro" id="IPR050465">
    <property type="entry name" value="UPF0194_transport"/>
</dbReference>
<evidence type="ECO:0000256" key="3">
    <source>
        <dbReference type="SAM" id="Coils"/>
    </source>
</evidence>
<feature type="transmembrane region" description="Helical" evidence="4">
    <location>
        <begin position="423"/>
        <end position="441"/>
    </location>
</feature>
<comment type="subcellular location">
    <subcellularLocation>
        <location evidence="1">Cell envelope</location>
    </subcellularLocation>
</comment>
<name>E0SBQ5_DICD3</name>
<evidence type="ECO:0000313" key="5">
    <source>
        <dbReference type="EMBL" id="ADM97203.1"/>
    </source>
</evidence>
<keyword evidence="4" id="KW-0472">Membrane</keyword>
<accession>E0SBQ5</accession>
<feature type="transmembrane region" description="Helical" evidence="4">
    <location>
        <begin position="256"/>
        <end position="278"/>
    </location>
</feature>
<feature type="transmembrane region" description="Helical" evidence="4">
    <location>
        <begin position="155"/>
        <end position="176"/>
    </location>
</feature>
<dbReference type="KEGG" id="ddd:Dda3937_01481"/>
<dbReference type="EC" id="3.4.24.-" evidence="5"/>
<dbReference type="STRING" id="198628.Dda3937_01481"/>
<feature type="transmembrane region" description="Helical" evidence="4">
    <location>
        <begin position="361"/>
        <end position="383"/>
    </location>
</feature>
<evidence type="ECO:0000313" key="6">
    <source>
        <dbReference type="Proteomes" id="UP000006859"/>
    </source>
</evidence>
<feature type="coiled-coil region" evidence="3">
    <location>
        <begin position="519"/>
        <end position="553"/>
    </location>
</feature>
<keyword evidence="6" id="KW-1185">Reference proteome</keyword>
<keyword evidence="4" id="KW-1133">Transmembrane helix</keyword>
<protein>
    <submittedName>
        <fullName evidence="5">Membrane-fusion protein</fullName>
        <ecNumber evidence="5">3.4.24.-</ecNumber>
    </submittedName>
</protein>
<dbReference type="GO" id="GO:0016787">
    <property type="term" value="F:hydrolase activity"/>
    <property type="evidence" value="ECO:0007669"/>
    <property type="project" value="UniProtKB-KW"/>
</dbReference>
<evidence type="ECO:0000256" key="2">
    <source>
        <dbReference type="ARBA" id="ARBA00023054"/>
    </source>
</evidence>
<sequence length="713" mass="80361">MVSAVAPSHCLGQAVSGGVKMLDDSTALPRLRQELQLESSPGNDGEMSWRIYDPWQHRFFQLPESDVMLLSRPGCRTIGQLKPLLDLHGLRFDMEQFGSLTLFLRQQHLLMAQDYAASAEEKPKALLLRKPSVRQLPLWDPMPLLHLVAGHHLRWLTRALLALWLIVTLVGLYLTARQWDSYLATFRDFYSLQGVLGFGVAILFLKWFHEMGHAFVAYRQGCRVGKMGISLFVIFPMFYTDLTDAARVVQPRRRMWIALGGVGAETLIAGLATAGWALLPPGTLRSICFVLATTSWVTTLAINLNPFSRFDGYYFLNDLTGVDNLQPRSRSLLNYYWHRWVLGPVLDKPEPVGGLRPKLMALYGLLVLAYQMFLILGIGYLAYRFFIPLIGILIFAYILYHYLLMPLVLMGRDMVRHREKITWRRKLVLTLLPFVAIGAFFCPLPRTVNIPAMVNIQGQTLIHAPDKAKLETVAIGNGDRVRQGQVLLRFSSPELTFQREQAIMEHDLMQFRLNRISSSEAEKLETVTLRQKLQEAEETLAGLDNQLAQLVWRSPVDGVVVDLLANLQPGQWFSPDQIIGRILEGDKQDIIGYVDETFVSRLSPDLKGKFIPNNLSMPSLPVNVEQLDPNSSEFITPKSLSVLYGGPIASLKNDKGDAVPVVAMHRIQFLFSDASLPDRQASQGVVVLRLAPESLASQSGKRLWRLIIAELNQ</sequence>
<reference evidence="5 6" key="1">
    <citation type="journal article" date="2011" name="J. Bacteriol.">
        <title>Genome sequence of the plant-pathogenic bacterium Dickeya dadantii 3937.</title>
        <authorList>
            <person name="Glasner J.D."/>
            <person name="Yang C.H."/>
            <person name="Reverchon S."/>
            <person name="Hugouvieux-Cotte-Pattat N."/>
            <person name="Condemine G."/>
            <person name="Bohin J.P."/>
            <person name="Van Gijsegem F."/>
            <person name="Yang S."/>
            <person name="Franza T."/>
            <person name="Expert D."/>
            <person name="Plunkett G. III"/>
            <person name="San Francisco M.J."/>
            <person name="Charkowski A.O."/>
            <person name="Py B."/>
            <person name="Bell K."/>
            <person name="Rauscher L."/>
            <person name="Rodriguez-Palenzuela P."/>
            <person name="Toussaint A."/>
            <person name="Holeva M.C."/>
            <person name="He S.Y."/>
            <person name="Douet V."/>
            <person name="Boccara M."/>
            <person name="Blanco C."/>
            <person name="Toth I."/>
            <person name="Anderson B.D."/>
            <person name="Biehl B.S."/>
            <person name="Mau B."/>
            <person name="Flynn S.M."/>
            <person name="Barras F."/>
            <person name="Lindeberg M."/>
            <person name="Birch P.R."/>
            <person name="Tsuyumu S."/>
            <person name="Shi X."/>
            <person name="Hibbing M."/>
            <person name="Yap M.N."/>
            <person name="Carpentier M."/>
            <person name="Dassa E."/>
            <person name="Umehara M."/>
            <person name="Kim J.F."/>
            <person name="Rusch M."/>
            <person name="Soni P."/>
            <person name="Mayhew G.F."/>
            <person name="Fouts D.E."/>
            <person name="Gill S.R."/>
            <person name="Blattner F.R."/>
            <person name="Keen N.T."/>
            <person name="Perna N.T."/>
        </authorList>
    </citation>
    <scope>NUCLEOTIDE SEQUENCE [LARGE SCALE GENOMIC DNA]</scope>
    <source>
        <strain evidence="5 6">3937</strain>
    </source>
</reference>
<feature type="transmembrane region" description="Helical" evidence="4">
    <location>
        <begin position="389"/>
        <end position="411"/>
    </location>
</feature>
<dbReference type="EMBL" id="CP002038">
    <property type="protein sequence ID" value="ADM97203.1"/>
    <property type="molecule type" value="Genomic_DNA"/>
</dbReference>
<feature type="transmembrane region" description="Helical" evidence="4">
    <location>
        <begin position="188"/>
        <end position="208"/>
    </location>
</feature>
<dbReference type="HOGENOM" id="CLU_019354_1_0_6"/>
<keyword evidence="2 3" id="KW-0175">Coiled coil</keyword>
<feature type="transmembrane region" description="Helical" evidence="4">
    <location>
        <begin position="284"/>
        <end position="304"/>
    </location>
</feature>
<proteinExistence type="predicted"/>
<evidence type="ECO:0000256" key="1">
    <source>
        <dbReference type="ARBA" id="ARBA00004196"/>
    </source>
</evidence>
<dbReference type="GO" id="GO:0030313">
    <property type="term" value="C:cell envelope"/>
    <property type="evidence" value="ECO:0007669"/>
    <property type="project" value="UniProtKB-SubCell"/>
</dbReference>
<dbReference type="eggNOG" id="COG1994">
    <property type="taxonomic scope" value="Bacteria"/>
</dbReference>
<organism evidence="5 6">
    <name type="scientific">Dickeya dadantii (strain 3937)</name>
    <name type="common">Erwinia chrysanthemi (strain 3937)</name>
    <dbReference type="NCBI Taxonomy" id="198628"/>
    <lineage>
        <taxon>Bacteria</taxon>
        <taxon>Pseudomonadati</taxon>
        <taxon>Pseudomonadota</taxon>
        <taxon>Gammaproteobacteria</taxon>
        <taxon>Enterobacterales</taxon>
        <taxon>Pectobacteriaceae</taxon>
        <taxon>Dickeya</taxon>
    </lineage>
</organism>
<dbReference type="PANTHER" id="PTHR32347:SF23">
    <property type="entry name" value="BLL5650 PROTEIN"/>
    <property type="match status" value="1"/>
</dbReference>